<accession>A0A1X7DF93</accession>
<dbReference type="AlphaFoldDB" id="A0A1X7DF93"/>
<dbReference type="EMBL" id="FXAH01000003">
    <property type="protein sequence ID" value="SMF14427.1"/>
    <property type="molecule type" value="Genomic_DNA"/>
</dbReference>
<organism evidence="3 4">
    <name type="scientific">Trinickia caryophylli</name>
    <name type="common">Paraburkholderia caryophylli</name>
    <dbReference type="NCBI Taxonomy" id="28094"/>
    <lineage>
        <taxon>Bacteria</taxon>
        <taxon>Pseudomonadati</taxon>
        <taxon>Pseudomonadota</taxon>
        <taxon>Betaproteobacteria</taxon>
        <taxon>Burkholderiales</taxon>
        <taxon>Burkholderiaceae</taxon>
        <taxon>Trinickia</taxon>
    </lineage>
</organism>
<sequence length="79" mass="8245">MKTRITVYLGVYWPLVAALTLAVLAALKSYGGDERHAPLPAAQVSNELARAVSYGLVGAEPKQASSVQPGPAVELPRAS</sequence>
<proteinExistence type="predicted"/>
<dbReference type="OrthoDB" id="9028817at2"/>
<gene>
    <name evidence="3" type="ORF">SAMN06295900_103108</name>
</gene>
<evidence type="ECO:0000313" key="3">
    <source>
        <dbReference type="EMBL" id="SMF14427.1"/>
    </source>
</evidence>
<evidence type="ECO:0000256" key="1">
    <source>
        <dbReference type="SAM" id="MobiDB-lite"/>
    </source>
</evidence>
<protein>
    <submittedName>
        <fullName evidence="3">Uncharacterized protein</fullName>
    </submittedName>
</protein>
<dbReference type="Proteomes" id="UP000192911">
    <property type="component" value="Unassembled WGS sequence"/>
</dbReference>
<dbReference type="GeneID" id="95548679"/>
<evidence type="ECO:0000256" key="2">
    <source>
        <dbReference type="SAM" id="Phobius"/>
    </source>
</evidence>
<dbReference type="STRING" id="28094.SAMN06295900_103108"/>
<keyword evidence="2" id="KW-0812">Transmembrane</keyword>
<keyword evidence="2" id="KW-0472">Membrane</keyword>
<feature type="region of interest" description="Disordered" evidence="1">
    <location>
        <begin position="60"/>
        <end position="79"/>
    </location>
</feature>
<name>A0A1X7DF93_TRICW</name>
<reference evidence="4" key="1">
    <citation type="submission" date="2017-04" db="EMBL/GenBank/DDBJ databases">
        <authorList>
            <person name="Varghese N."/>
            <person name="Submissions S."/>
        </authorList>
    </citation>
    <scope>NUCLEOTIDE SEQUENCE [LARGE SCALE GENOMIC DNA]</scope>
    <source>
        <strain evidence="4">Ballard 720</strain>
    </source>
</reference>
<keyword evidence="2" id="KW-1133">Transmembrane helix</keyword>
<dbReference type="RefSeq" id="WP_085225726.1">
    <property type="nucleotide sequence ID" value="NZ_BSQD01000003.1"/>
</dbReference>
<evidence type="ECO:0000313" key="4">
    <source>
        <dbReference type="Proteomes" id="UP000192911"/>
    </source>
</evidence>
<keyword evidence="4" id="KW-1185">Reference proteome</keyword>
<feature type="transmembrane region" description="Helical" evidence="2">
    <location>
        <begin position="6"/>
        <end position="27"/>
    </location>
</feature>